<comment type="caution">
    <text evidence="3">The sequence shown here is derived from an EMBL/GenBank/DDBJ whole genome shotgun (WGS) entry which is preliminary data.</text>
</comment>
<dbReference type="InterPro" id="IPR041437">
    <property type="entry name" value="GH115_C"/>
</dbReference>
<dbReference type="InterPro" id="IPR042301">
    <property type="entry name" value="GH115_sf"/>
</dbReference>
<accession>A0A8K0WNL0</accession>
<evidence type="ECO:0000256" key="1">
    <source>
        <dbReference type="ARBA" id="ARBA00022801"/>
    </source>
</evidence>
<dbReference type="SUPFAM" id="SSF55545">
    <property type="entry name" value="beta-N-acetylhexosaminidase-like domain"/>
    <property type="match status" value="1"/>
</dbReference>
<dbReference type="InterPro" id="IPR031924">
    <property type="entry name" value="GH115"/>
</dbReference>
<evidence type="ECO:0000313" key="3">
    <source>
        <dbReference type="EMBL" id="KAH7312376.1"/>
    </source>
</evidence>
<name>A0A8K0WNL0_9HYPO</name>
<dbReference type="PANTHER" id="PTHR37842">
    <property type="match status" value="1"/>
</dbReference>
<dbReference type="Gene3D" id="3.30.379.10">
    <property type="entry name" value="Chitobiase/beta-hexosaminidase domain 2-like"/>
    <property type="match status" value="1"/>
</dbReference>
<dbReference type="InterPro" id="IPR029018">
    <property type="entry name" value="Hex-like_dom2"/>
</dbReference>
<sequence length="978" mass="110071">MFETPVVSFESGDGFSIVGADVLVDDADFEGVRIAAKNLITDLGKVTGTESSVHNTGKRSKPANKVIIVGTVAKSSTIASLKESGKLDTSGIDGKWETWMTTTVKDPIEGYTDALVIVGSDKRGAIFGIYSLSEQVGVSPWYWWADVPPKKNPAIYALPISTVNGEPSVKYRGIFINDEAPAMDSWAQAKFGPKFNAELYAHIFELLLRLKANFLWPAMWRGYPFPGRSFFVDDPENQKLADTYGIVVGTSHHEPMQRAMNEWSTTEPEGTWNWETNKEKVREYFAEGAARAEPYESYVTIGMRGEGDGPISGDDPVAILTDVISNQREIFKDVYGKEDGVLQTLALYKEVQEVYDAGLKVPDDVTLMFADDNFGSLRRLPTDEENARSGGIGFYYHYQYTGNPRSYRWMNSNNLGKAWQQLQLGYHKKARQIWIFNVGDLKPQEAPMSFSFDLAWNIDAIGPDTLLDYFEALATREFGPTHAKAIAEAWYEYDRLVALRKHDMIEPDTFSLLKYHEAETVVSRWGAILTSMEDINKKLDEEQKPAFFQLVLYPIKASYTFQLLRVTQYTNQLYGKQRRNTCNALFHECIKLFDADHELVEEYHSLLDGKWNHMLRQPHMGFTSSWMAPSRNMISGLCYVQTKEDSTPIVGQMGIAVEGTEGVNPGLANEDSDRTHPSRKWLQAGVTLPYISPYGVQSRYFEVFHRGTVEFSWEAKPKHDWMTLSQYKGTLAPTDKDVRVNITIDWDSVPEDFDEDATIEIIGSVDGYEIVHMRVVNRSVPEDFTGFVETDGYVSIDAGNWVTSPYLHLPALGRPLAGSVTLPYDVDLSAPDDIPFLRYPFYAFTSRDNTNLQLQFTTTLDTDPDSDLEYDLRFDGGEVKTLKLTQPGYNPDLPMGWSLAVQDCVWKLNHNVGTVGAGSHAIEVRFRSTNVVLEKLLLDLGEVKTTYLGPPESKHVMGSDRFAESVRSDDALSINLQV</sequence>
<proteinExistence type="predicted"/>
<keyword evidence="1" id="KW-0378">Hydrolase</keyword>
<gene>
    <name evidence="3" type="ORF">B0I35DRAFT_480837</name>
</gene>
<protein>
    <recommendedName>
        <fullName evidence="2">Gylcosyl hydrolase 115 C-terminal domain-containing protein</fullName>
    </recommendedName>
</protein>
<dbReference type="Pfam" id="PF15979">
    <property type="entry name" value="Glyco_hydro_115"/>
    <property type="match status" value="1"/>
</dbReference>
<dbReference type="Gene3D" id="3.20.20.520">
    <property type="entry name" value="Glycosyl hydrolase family 115"/>
    <property type="match status" value="1"/>
</dbReference>
<dbReference type="Pfam" id="PF17829">
    <property type="entry name" value="GH115_C"/>
    <property type="match status" value="1"/>
</dbReference>
<dbReference type="Proteomes" id="UP000813444">
    <property type="component" value="Unassembled WGS sequence"/>
</dbReference>
<dbReference type="OrthoDB" id="4849794at2759"/>
<evidence type="ECO:0000313" key="4">
    <source>
        <dbReference type="Proteomes" id="UP000813444"/>
    </source>
</evidence>
<feature type="domain" description="Gylcosyl hydrolase 115 C-terminal" evidence="2">
    <location>
        <begin position="786"/>
        <end position="952"/>
    </location>
</feature>
<dbReference type="PANTHER" id="PTHR37842:SF2">
    <property type="entry name" value="GYLCOSYL HYDROLASE 115 C-TERMINAL DOMAIN-CONTAINING PROTEIN"/>
    <property type="match status" value="1"/>
</dbReference>
<dbReference type="AlphaFoldDB" id="A0A8K0WNL0"/>
<organism evidence="3 4">
    <name type="scientific">Stachybotrys elegans</name>
    <dbReference type="NCBI Taxonomy" id="80388"/>
    <lineage>
        <taxon>Eukaryota</taxon>
        <taxon>Fungi</taxon>
        <taxon>Dikarya</taxon>
        <taxon>Ascomycota</taxon>
        <taxon>Pezizomycotina</taxon>
        <taxon>Sordariomycetes</taxon>
        <taxon>Hypocreomycetidae</taxon>
        <taxon>Hypocreales</taxon>
        <taxon>Stachybotryaceae</taxon>
        <taxon>Stachybotrys</taxon>
    </lineage>
</organism>
<dbReference type="Gene3D" id="2.60.120.1620">
    <property type="match status" value="1"/>
</dbReference>
<dbReference type="Gene3D" id="1.20.58.2150">
    <property type="match status" value="1"/>
</dbReference>
<reference evidence="3" key="1">
    <citation type="journal article" date="2021" name="Nat. Commun.">
        <title>Genetic determinants of endophytism in the Arabidopsis root mycobiome.</title>
        <authorList>
            <person name="Mesny F."/>
            <person name="Miyauchi S."/>
            <person name="Thiergart T."/>
            <person name="Pickel B."/>
            <person name="Atanasova L."/>
            <person name="Karlsson M."/>
            <person name="Huettel B."/>
            <person name="Barry K.W."/>
            <person name="Haridas S."/>
            <person name="Chen C."/>
            <person name="Bauer D."/>
            <person name="Andreopoulos W."/>
            <person name="Pangilinan J."/>
            <person name="LaButti K."/>
            <person name="Riley R."/>
            <person name="Lipzen A."/>
            <person name="Clum A."/>
            <person name="Drula E."/>
            <person name="Henrissat B."/>
            <person name="Kohler A."/>
            <person name="Grigoriev I.V."/>
            <person name="Martin F.M."/>
            <person name="Hacquard S."/>
        </authorList>
    </citation>
    <scope>NUCLEOTIDE SEQUENCE</scope>
    <source>
        <strain evidence="3">MPI-CAGE-CH-0235</strain>
    </source>
</reference>
<dbReference type="GO" id="GO:0016787">
    <property type="term" value="F:hydrolase activity"/>
    <property type="evidence" value="ECO:0007669"/>
    <property type="project" value="UniProtKB-KW"/>
</dbReference>
<evidence type="ECO:0000259" key="2">
    <source>
        <dbReference type="Pfam" id="PF17829"/>
    </source>
</evidence>
<dbReference type="EMBL" id="JAGPNK010000010">
    <property type="protein sequence ID" value="KAH7312376.1"/>
    <property type="molecule type" value="Genomic_DNA"/>
</dbReference>
<keyword evidence="4" id="KW-1185">Reference proteome</keyword>